<dbReference type="EMBL" id="FRFE01000004">
    <property type="protein sequence ID" value="SHO45867.1"/>
    <property type="molecule type" value="Genomic_DNA"/>
</dbReference>
<dbReference type="InterPro" id="IPR013785">
    <property type="entry name" value="Aldolase_TIM"/>
</dbReference>
<dbReference type="PANTHER" id="PTHR11082">
    <property type="entry name" value="TRNA-DIHYDROURIDINE SYNTHASE"/>
    <property type="match status" value="1"/>
</dbReference>
<evidence type="ECO:0000256" key="2">
    <source>
        <dbReference type="ARBA" id="ARBA00022643"/>
    </source>
</evidence>
<dbReference type="Proteomes" id="UP000184603">
    <property type="component" value="Unassembled WGS sequence"/>
</dbReference>
<accession>A0A1M7Y201</accession>
<name>A0A1M7Y201_9BACT</name>
<evidence type="ECO:0000313" key="10">
    <source>
        <dbReference type="Proteomes" id="UP000184603"/>
    </source>
</evidence>
<feature type="binding site" evidence="7">
    <location>
        <position position="180"/>
    </location>
    <ligand>
        <name>FMN</name>
        <dbReference type="ChEBI" id="CHEBI:58210"/>
    </ligand>
</feature>
<feature type="domain" description="DUS-like FMN-binding" evidence="8">
    <location>
        <begin position="24"/>
        <end position="292"/>
    </location>
</feature>
<dbReference type="Pfam" id="PF01207">
    <property type="entry name" value="Dus"/>
    <property type="match status" value="1"/>
</dbReference>
<comment type="function">
    <text evidence="5">Catalyzes the synthesis of 5,6-dihydrouridine (D), a modified base found in the D-loop of most tRNAs, via the reduction of the C5-C6 double bond in target uridines.</text>
</comment>
<dbReference type="PIRSF" id="PIRSF006621">
    <property type="entry name" value="Dus"/>
    <property type="match status" value="1"/>
</dbReference>
<feature type="binding site" evidence="7">
    <location>
        <begin position="26"/>
        <end position="28"/>
    </location>
    <ligand>
        <name>FMN</name>
        <dbReference type="ChEBI" id="CHEBI:58210"/>
    </ligand>
</feature>
<keyword evidence="4 5" id="KW-0560">Oxidoreductase</keyword>
<keyword evidence="1 5" id="KW-0285">Flavoprotein</keyword>
<dbReference type="EC" id="1.3.1.-" evidence="5"/>
<keyword evidence="10" id="KW-1185">Reference proteome</keyword>
<dbReference type="PANTHER" id="PTHR11082:SF25">
    <property type="entry name" value="DUS-LIKE FMN-BINDING DOMAIN-CONTAINING PROTEIN"/>
    <property type="match status" value="1"/>
</dbReference>
<organism evidence="9 10">
    <name type="scientific">Desulfopila aestuarii DSM 18488</name>
    <dbReference type="NCBI Taxonomy" id="1121416"/>
    <lineage>
        <taxon>Bacteria</taxon>
        <taxon>Pseudomonadati</taxon>
        <taxon>Thermodesulfobacteriota</taxon>
        <taxon>Desulfobulbia</taxon>
        <taxon>Desulfobulbales</taxon>
        <taxon>Desulfocapsaceae</taxon>
        <taxon>Desulfopila</taxon>
    </lineage>
</organism>
<keyword evidence="2 5" id="KW-0288">FMN</keyword>
<dbReference type="SUPFAM" id="SSF51395">
    <property type="entry name" value="FMN-linked oxidoreductases"/>
    <property type="match status" value="1"/>
</dbReference>
<dbReference type="STRING" id="1121416.SAMN02745220_01242"/>
<evidence type="ECO:0000259" key="8">
    <source>
        <dbReference type="Pfam" id="PF01207"/>
    </source>
</evidence>
<dbReference type="AlphaFoldDB" id="A0A1M7Y201"/>
<sequence>MSRDPHCPAGLKIRNLNISIPLALAPMVGLSHTAGRSLIQELGGVGMLYTEMLAAKRLPHENAEISPMLVKSPIEKPLIYQIFLADESLVEGAIVKLEALDADGVDVNLGCPAPQLRRSGSGGFLAEDRQLVARIIRKIRLSTEMALTAKIRLGQKLDQEKFIDFCKMLEYEGVDLITVHGRLHGEKFCRSPRWDWIGYAKKAVNIPVLANGGIFSVTDAKRCLEVSGADGLMIGRGAFENPWLFADIAVTLYGMENERQIRSREQLFYRYVELLEARFRPERRLGRLKQFIHYFARSFTFGHQLASSVQTSHNMEEAVGRVALFFTQTDPSELFFDPICV</sequence>
<evidence type="ECO:0000256" key="1">
    <source>
        <dbReference type="ARBA" id="ARBA00022630"/>
    </source>
</evidence>
<dbReference type="GO" id="GO:0050660">
    <property type="term" value="F:flavin adenine dinucleotide binding"/>
    <property type="evidence" value="ECO:0007669"/>
    <property type="project" value="InterPro"/>
</dbReference>
<protein>
    <recommendedName>
        <fullName evidence="5">tRNA-dihydrouridine synthase</fullName>
        <ecNumber evidence="5">1.3.1.-</ecNumber>
    </recommendedName>
</protein>
<dbReference type="RefSeq" id="WP_073612577.1">
    <property type="nucleotide sequence ID" value="NZ_FRFE01000004.1"/>
</dbReference>
<comment type="cofactor">
    <cofactor evidence="5 7">
        <name>FMN</name>
        <dbReference type="ChEBI" id="CHEBI:58210"/>
    </cofactor>
</comment>
<evidence type="ECO:0000313" key="9">
    <source>
        <dbReference type="EMBL" id="SHO45867.1"/>
    </source>
</evidence>
<evidence type="ECO:0000256" key="6">
    <source>
        <dbReference type="PIRSR" id="PIRSR006621-1"/>
    </source>
</evidence>
<evidence type="ECO:0000256" key="4">
    <source>
        <dbReference type="ARBA" id="ARBA00023002"/>
    </source>
</evidence>
<dbReference type="GO" id="GO:0017150">
    <property type="term" value="F:tRNA dihydrouridine synthase activity"/>
    <property type="evidence" value="ECO:0007669"/>
    <property type="project" value="InterPro"/>
</dbReference>
<evidence type="ECO:0000256" key="3">
    <source>
        <dbReference type="ARBA" id="ARBA00022694"/>
    </source>
</evidence>
<reference evidence="9 10" key="1">
    <citation type="submission" date="2016-12" db="EMBL/GenBank/DDBJ databases">
        <authorList>
            <person name="Song W.-J."/>
            <person name="Kurnit D.M."/>
        </authorList>
    </citation>
    <scope>NUCLEOTIDE SEQUENCE [LARGE SCALE GENOMIC DNA]</scope>
    <source>
        <strain evidence="9 10">DSM 18488</strain>
    </source>
</reference>
<comment type="similarity">
    <text evidence="5">Belongs to the dus family.</text>
</comment>
<feature type="binding site" evidence="7">
    <location>
        <begin position="235"/>
        <end position="236"/>
    </location>
    <ligand>
        <name>FMN</name>
        <dbReference type="ChEBI" id="CHEBI:58210"/>
    </ligand>
</feature>
<feature type="binding site" evidence="7">
    <location>
        <begin position="211"/>
        <end position="213"/>
    </location>
    <ligand>
        <name>FMN</name>
        <dbReference type="ChEBI" id="CHEBI:58210"/>
    </ligand>
</feature>
<dbReference type="OrthoDB" id="9764501at2"/>
<keyword evidence="7" id="KW-0547">Nucleotide-binding</keyword>
<dbReference type="InterPro" id="IPR035587">
    <property type="entry name" value="DUS-like_FMN-bd"/>
</dbReference>
<feature type="binding site" evidence="7">
    <location>
        <position position="150"/>
    </location>
    <ligand>
        <name>FMN</name>
        <dbReference type="ChEBI" id="CHEBI:58210"/>
    </ligand>
</feature>
<dbReference type="CDD" id="cd02801">
    <property type="entry name" value="DUS_like_FMN"/>
    <property type="match status" value="1"/>
</dbReference>
<feature type="active site" description="Proton donor" evidence="6">
    <location>
        <position position="111"/>
    </location>
</feature>
<dbReference type="InterPro" id="IPR001269">
    <property type="entry name" value="DUS_fam"/>
</dbReference>
<keyword evidence="3 5" id="KW-0819">tRNA processing</keyword>
<evidence type="ECO:0000256" key="5">
    <source>
        <dbReference type="PIRNR" id="PIRNR006621"/>
    </source>
</evidence>
<evidence type="ECO:0000256" key="7">
    <source>
        <dbReference type="PIRSR" id="PIRSR006621-2"/>
    </source>
</evidence>
<feature type="binding site" evidence="7">
    <location>
        <position position="81"/>
    </location>
    <ligand>
        <name>FMN</name>
        <dbReference type="ChEBI" id="CHEBI:58210"/>
    </ligand>
</feature>
<gene>
    <name evidence="9" type="ORF">SAMN02745220_01242</name>
</gene>
<dbReference type="Gene3D" id="3.20.20.70">
    <property type="entry name" value="Aldolase class I"/>
    <property type="match status" value="1"/>
</dbReference>
<proteinExistence type="inferred from homology"/>